<evidence type="ECO:0000256" key="4">
    <source>
        <dbReference type="ARBA" id="ARBA00023004"/>
    </source>
</evidence>
<dbReference type="InterPro" id="IPR001041">
    <property type="entry name" value="2Fe-2S_ferredoxin-type"/>
</dbReference>
<keyword evidence="5" id="KW-0411">Iron-sulfur</keyword>
<comment type="caution">
    <text evidence="8">The sequence shown here is derived from an EMBL/GenBank/DDBJ whole genome shotgun (WGS) entry which is preliminary data.</text>
</comment>
<evidence type="ECO:0000259" key="7">
    <source>
        <dbReference type="PROSITE" id="PS51085"/>
    </source>
</evidence>
<keyword evidence="4" id="KW-0408">Iron</keyword>
<evidence type="ECO:0000256" key="5">
    <source>
        <dbReference type="ARBA" id="ARBA00023014"/>
    </source>
</evidence>
<dbReference type="EMBL" id="JACEIB010000003">
    <property type="protein sequence ID" value="MBA2933845.1"/>
    <property type="molecule type" value="Genomic_DNA"/>
</dbReference>
<dbReference type="InterPro" id="IPR001055">
    <property type="entry name" value="Adrenodoxin-like"/>
</dbReference>
<keyword evidence="3" id="KW-0479">Metal-binding</keyword>
<comment type="cofactor">
    <cofactor evidence="6">
        <name>[2Fe-2S] cluster</name>
        <dbReference type="ChEBI" id="CHEBI:190135"/>
    </cofactor>
</comment>
<keyword evidence="2" id="KW-0001">2Fe-2S</keyword>
<dbReference type="PANTHER" id="PTHR23426">
    <property type="entry name" value="FERREDOXIN/ADRENODOXIN"/>
    <property type="match status" value="1"/>
</dbReference>
<evidence type="ECO:0000313" key="9">
    <source>
        <dbReference type="Proteomes" id="UP000570166"/>
    </source>
</evidence>
<dbReference type="InterPro" id="IPR012675">
    <property type="entry name" value="Beta-grasp_dom_sf"/>
</dbReference>
<dbReference type="PRINTS" id="PR00355">
    <property type="entry name" value="ADRENODOXIN"/>
</dbReference>
<dbReference type="Gene3D" id="3.10.20.30">
    <property type="match status" value="1"/>
</dbReference>
<gene>
    <name evidence="8" type="ORF">HZF05_06990</name>
</gene>
<dbReference type="AlphaFoldDB" id="A0A838L576"/>
<dbReference type="GO" id="GO:0009055">
    <property type="term" value="F:electron transfer activity"/>
    <property type="evidence" value="ECO:0007669"/>
    <property type="project" value="TreeGrafter"/>
</dbReference>
<dbReference type="Proteomes" id="UP000570166">
    <property type="component" value="Unassembled WGS sequence"/>
</dbReference>
<evidence type="ECO:0000256" key="3">
    <source>
        <dbReference type="ARBA" id="ARBA00022723"/>
    </source>
</evidence>
<dbReference type="RefSeq" id="WP_160363638.1">
    <property type="nucleotide sequence ID" value="NZ_JACEIB010000003.1"/>
</dbReference>
<organism evidence="8 9">
    <name type="scientific">Sphingomonas chungangi</name>
    <dbReference type="NCBI Taxonomy" id="2683589"/>
    <lineage>
        <taxon>Bacteria</taxon>
        <taxon>Pseudomonadati</taxon>
        <taxon>Pseudomonadota</taxon>
        <taxon>Alphaproteobacteria</taxon>
        <taxon>Sphingomonadales</taxon>
        <taxon>Sphingomonadaceae</taxon>
        <taxon>Sphingomonas</taxon>
    </lineage>
</organism>
<dbReference type="GO" id="GO:0051537">
    <property type="term" value="F:2 iron, 2 sulfur cluster binding"/>
    <property type="evidence" value="ECO:0007669"/>
    <property type="project" value="UniProtKB-KW"/>
</dbReference>
<dbReference type="PANTHER" id="PTHR23426:SF65">
    <property type="entry name" value="FERREDOXIN-2, MITOCHONDRIAL"/>
    <property type="match status" value="1"/>
</dbReference>
<feature type="domain" description="2Fe-2S ferredoxin-type" evidence="7">
    <location>
        <begin position="2"/>
        <end position="105"/>
    </location>
</feature>
<comment type="similarity">
    <text evidence="1">Belongs to the adrenodoxin/putidaredoxin family.</text>
</comment>
<protein>
    <submittedName>
        <fullName evidence="8">2Fe-2S iron-sulfur cluster binding domain-containing protein</fullName>
    </submittedName>
</protein>
<reference evidence="8 9" key="1">
    <citation type="submission" date="2020-07" db="EMBL/GenBank/DDBJ databases">
        <authorList>
            <person name="Sun Q."/>
        </authorList>
    </citation>
    <scope>NUCLEOTIDE SEQUENCE [LARGE SCALE GENOMIC DNA]</scope>
    <source>
        <strain evidence="8 9">CGMCC 1.13654</strain>
    </source>
</reference>
<dbReference type="PROSITE" id="PS51085">
    <property type="entry name" value="2FE2S_FER_2"/>
    <property type="match status" value="1"/>
</dbReference>
<evidence type="ECO:0000256" key="2">
    <source>
        <dbReference type="ARBA" id="ARBA00022714"/>
    </source>
</evidence>
<proteinExistence type="inferred from homology"/>
<dbReference type="Pfam" id="PF00111">
    <property type="entry name" value="Fer2"/>
    <property type="match status" value="1"/>
</dbReference>
<evidence type="ECO:0000256" key="6">
    <source>
        <dbReference type="ARBA" id="ARBA00034078"/>
    </source>
</evidence>
<dbReference type="CDD" id="cd00207">
    <property type="entry name" value="fer2"/>
    <property type="match status" value="1"/>
</dbReference>
<evidence type="ECO:0000313" key="8">
    <source>
        <dbReference type="EMBL" id="MBA2933845.1"/>
    </source>
</evidence>
<evidence type="ECO:0000256" key="1">
    <source>
        <dbReference type="ARBA" id="ARBA00010914"/>
    </source>
</evidence>
<accession>A0A838L576</accession>
<dbReference type="InterPro" id="IPR036010">
    <property type="entry name" value="2Fe-2S_ferredoxin-like_sf"/>
</dbReference>
<sequence>MPKVTYIEAGGEVHDVEVATGLSVMEGARSNGIPGIEADCGGVCACATCHVFVDPDWYAATGGPNENEHDMLDCATDPGPTSRLSCQIAMTGALDGLVVRLPATQR</sequence>
<name>A0A838L576_9SPHN</name>
<dbReference type="SUPFAM" id="SSF54292">
    <property type="entry name" value="2Fe-2S ferredoxin-like"/>
    <property type="match status" value="1"/>
</dbReference>
<keyword evidence="9" id="KW-1185">Reference proteome</keyword>
<dbReference type="GO" id="GO:0140647">
    <property type="term" value="P:P450-containing electron transport chain"/>
    <property type="evidence" value="ECO:0007669"/>
    <property type="project" value="InterPro"/>
</dbReference>
<dbReference type="GO" id="GO:0046872">
    <property type="term" value="F:metal ion binding"/>
    <property type="evidence" value="ECO:0007669"/>
    <property type="project" value="UniProtKB-KW"/>
</dbReference>